<name>A0AA91EUP2_9MYCO</name>
<dbReference type="PANTHER" id="PTHR46766">
    <property type="entry name" value="GLUTAMINE-RICH PROTEIN 2"/>
    <property type="match status" value="1"/>
</dbReference>
<dbReference type="InterPro" id="IPR038332">
    <property type="entry name" value="PPE_sf"/>
</dbReference>
<dbReference type="EMBL" id="LZME01000084">
    <property type="protein sequence ID" value="OBK84946.1"/>
    <property type="molecule type" value="Genomic_DNA"/>
</dbReference>
<accession>A0AA91EUP2</accession>
<dbReference type="GO" id="GO:0052572">
    <property type="term" value="P:response to host immune response"/>
    <property type="evidence" value="ECO:0007669"/>
    <property type="project" value="TreeGrafter"/>
</dbReference>
<dbReference type="Pfam" id="PF00823">
    <property type="entry name" value="PPE"/>
    <property type="match status" value="1"/>
</dbReference>
<dbReference type="Pfam" id="PF18878">
    <property type="entry name" value="PPE-PPW"/>
    <property type="match status" value="1"/>
</dbReference>
<dbReference type="Gene3D" id="1.20.1260.20">
    <property type="entry name" value="PPE superfamily"/>
    <property type="match status" value="1"/>
</dbReference>
<dbReference type="AlphaFoldDB" id="A0AA91EUP2"/>
<evidence type="ECO:0000256" key="1">
    <source>
        <dbReference type="ARBA" id="ARBA00010652"/>
    </source>
</evidence>
<reference evidence="5 6" key="1">
    <citation type="submission" date="2016-06" db="EMBL/GenBank/DDBJ databases">
        <authorList>
            <person name="Sutton G."/>
            <person name="Brinkac L."/>
            <person name="Sanka R."/>
            <person name="Adams M."/>
            <person name="Lau E."/>
            <person name="Garcia-Basteiro A."/>
            <person name="Lopez-Varela E."/>
            <person name="Palencia S."/>
        </authorList>
    </citation>
    <scope>NUCLEOTIDE SEQUENCE [LARGE SCALE GENOMIC DNA]</scope>
    <source>
        <strain evidence="5 6">1211594.5</strain>
    </source>
</reference>
<dbReference type="SUPFAM" id="SSF140459">
    <property type="entry name" value="PE/PPE dimer-like"/>
    <property type="match status" value="1"/>
</dbReference>
<feature type="domain" description="PPE-PPW subfamily C-terminal" evidence="4">
    <location>
        <begin position="379"/>
        <end position="422"/>
    </location>
</feature>
<evidence type="ECO:0000256" key="2">
    <source>
        <dbReference type="SAM" id="MobiDB-lite"/>
    </source>
</evidence>
<organism evidence="5 6">
    <name type="scientific">Mycolicibacter heraklionensis</name>
    <dbReference type="NCBI Taxonomy" id="512402"/>
    <lineage>
        <taxon>Bacteria</taxon>
        <taxon>Bacillati</taxon>
        <taxon>Actinomycetota</taxon>
        <taxon>Actinomycetes</taxon>
        <taxon>Mycobacteriales</taxon>
        <taxon>Mycobacteriaceae</taxon>
        <taxon>Mycolicibacter</taxon>
    </lineage>
</organism>
<dbReference type="PANTHER" id="PTHR46766:SF1">
    <property type="entry name" value="GLUTAMINE-RICH PROTEIN 2"/>
    <property type="match status" value="1"/>
</dbReference>
<dbReference type="InterPro" id="IPR043641">
    <property type="entry name" value="PPE-PPW_C"/>
</dbReference>
<comment type="similarity">
    <text evidence="1">Belongs to the mycobacterial PPE family.</text>
</comment>
<feature type="domain" description="PPE" evidence="3">
    <location>
        <begin position="1"/>
        <end position="159"/>
    </location>
</feature>
<dbReference type="Proteomes" id="UP000093712">
    <property type="component" value="Unassembled WGS sequence"/>
</dbReference>
<evidence type="ECO:0000313" key="6">
    <source>
        <dbReference type="Proteomes" id="UP000093712"/>
    </source>
</evidence>
<gene>
    <name evidence="5" type="ORF">A5649_03365</name>
</gene>
<feature type="region of interest" description="Disordered" evidence="2">
    <location>
        <begin position="315"/>
        <end position="392"/>
    </location>
</feature>
<evidence type="ECO:0008006" key="7">
    <source>
        <dbReference type="Google" id="ProtNLM"/>
    </source>
</evidence>
<comment type="caution">
    <text evidence="5">The sequence shown here is derived from an EMBL/GenBank/DDBJ whole genome shotgun (WGS) entry which is preliminary data.</text>
</comment>
<evidence type="ECO:0000313" key="5">
    <source>
        <dbReference type="EMBL" id="OBK84946.1"/>
    </source>
</evidence>
<feature type="compositionally biased region" description="Basic residues" evidence="2">
    <location>
        <begin position="349"/>
        <end position="359"/>
    </location>
</feature>
<evidence type="ECO:0000259" key="4">
    <source>
        <dbReference type="Pfam" id="PF18878"/>
    </source>
</evidence>
<evidence type="ECO:0000259" key="3">
    <source>
        <dbReference type="Pfam" id="PF00823"/>
    </source>
</evidence>
<proteinExistence type="inferred from homology"/>
<dbReference type="InterPro" id="IPR000030">
    <property type="entry name" value="PPE_dom"/>
</dbReference>
<sequence>MALPPEVHSALLSSGPGVGPLLAAAQSWAALSAEYDAVAAGLADVLGTVRAEMWQGMAAERYAAAHMPHLEWLTSASAAGARAAARHEIIAAAYTAALASMPTLAELAANRTGHAALVATNFFGVNTIPIAVNEADYVRMWLQAAATMETYQGVADATLGAGPVGMPAPAVVGSSDFSPDGDDDNDPYGIKELIRKLTDLYHLLFDGPFDEIAEILASTLPGIAAAAAGAGQVGAGAVPTVAPGLAAAPATSGRPPAAPAVLAGTRGWPGVATVPTAPAGSATTSVSSPGAAAVPGVAVALTVALTVAPPRRARYAAAGSGPDTPSDPTLTDGEKAPAAAIRAAESSRKPARRRRRKPAAVHETVTAAGTNSPPPDSAPGAEISGRSGGRRLAAAPRAAGLTTTNDGHVGFTRRVPMLPATWLEPTNGETT</sequence>
<protein>
    <recommendedName>
        <fullName evidence="7">PPE family domain-containing protein</fullName>
    </recommendedName>
</protein>